<sequence length="112" mass="13238">MIARFAYRLVSTSGTLLYSHCRIRFHEVPDRRVVNGCRFSHKNRLPSSSHHFSRRSSHFHWMDNQETKDENGEYGMCRSVREDIQCQVHGNHESANGRLHFSHIHSNQNCWS</sequence>
<organism evidence="1 2">
    <name type="scientific">Pristionchus fissidentatus</name>
    <dbReference type="NCBI Taxonomy" id="1538716"/>
    <lineage>
        <taxon>Eukaryota</taxon>
        <taxon>Metazoa</taxon>
        <taxon>Ecdysozoa</taxon>
        <taxon>Nematoda</taxon>
        <taxon>Chromadorea</taxon>
        <taxon>Rhabditida</taxon>
        <taxon>Rhabditina</taxon>
        <taxon>Diplogasteromorpha</taxon>
        <taxon>Diplogasteroidea</taxon>
        <taxon>Neodiplogasteridae</taxon>
        <taxon>Pristionchus</taxon>
    </lineage>
</organism>
<proteinExistence type="predicted"/>
<dbReference type="AlphaFoldDB" id="A0AAV5WEV1"/>
<gene>
    <name evidence="1" type="ORF">PFISCL1PPCAC_20292</name>
</gene>
<dbReference type="Proteomes" id="UP001432322">
    <property type="component" value="Unassembled WGS sequence"/>
</dbReference>
<comment type="caution">
    <text evidence="1">The sequence shown here is derived from an EMBL/GenBank/DDBJ whole genome shotgun (WGS) entry which is preliminary data.</text>
</comment>
<reference evidence="1" key="1">
    <citation type="submission" date="2023-10" db="EMBL/GenBank/DDBJ databases">
        <title>Genome assembly of Pristionchus species.</title>
        <authorList>
            <person name="Yoshida K."/>
            <person name="Sommer R.J."/>
        </authorList>
    </citation>
    <scope>NUCLEOTIDE SEQUENCE</scope>
    <source>
        <strain evidence="1">RS5133</strain>
    </source>
</reference>
<evidence type="ECO:0000313" key="1">
    <source>
        <dbReference type="EMBL" id="GMT28995.1"/>
    </source>
</evidence>
<keyword evidence="2" id="KW-1185">Reference proteome</keyword>
<evidence type="ECO:0000313" key="2">
    <source>
        <dbReference type="Proteomes" id="UP001432322"/>
    </source>
</evidence>
<accession>A0AAV5WEV1</accession>
<protein>
    <submittedName>
        <fullName evidence="1">Uncharacterized protein</fullName>
    </submittedName>
</protein>
<dbReference type="EMBL" id="BTSY01000005">
    <property type="protein sequence ID" value="GMT28995.1"/>
    <property type="molecule type" value="Genomic_DNA"/>
</dbReference>
<name>A0AAV5WEV1_9BILA</name>